<dbReference type="Proteomes" id="UP000509579">
    <property type="component" value="Plasmid unnamed1"/>
</dbReference>
<dbReference type="SUPFAM" id="SSF52833">
    <property type="entry name" value="Thioredoxin-like"/>
    <property type="match status" value="1"/>
</dbReference>
<feature type="domain" description="GST N-terminal" evidence="1">
    <location>
        <begin position="67"/>
        <end position="133"/>
    </location>
</feature>
<dbReference type="PANTHER" id="PTHR44051">
    <property type="entry name" value="GLUTATHIONE S-TRANSFERASE-RELATED"/>
    <property type="match status" value="1"/>
</dbReference>
<dbReference type="InterPro" id="IPR010987">
    <property type="entry name" value="Glutathione-S-Trfase_C-like"/>
</dbReference>
<reference evidence="3 4" key="1">
    <citation type="submission" date="2020-06" db="EMBL/GenBank/DDBJ databases">
        <title>Acidovorax antarctica sp. nov., isolated from Corinth ice sheet soil, Antarctic Fields Peninsula.</title>
        <authorList>
            <person name="Xu Q."/>
            <person name="Peng F."/>
        </authorList>
    </citation>
    <scope>NUCLEOTIDE SEQUENCE [LARGE SCALE GENOMIC DNA]</scope>
    <source>
        <strain evidence="3 4">16-35-5</strain>
        <plasmid evidence="3 4">unnamed1</plasmid>
    </source>
</reference>
<dbReference type="SFLD" id="SFLDS00019">
    <property type="entry name" value="Glutathione_Transferase_(cytos"/>
    <property type="match status" value="1"/>
</dbReference>
<dbReference type="CDD" id="cd03048">
    <property type="entry name" value="GST_N_Ure2p_like"/>
    <property type="match status" value="1"/>
</dbReference>
<proteinExistence type="predicted"/>
<dbReference type="RefSeq" id="WP_175506036.1">
    <property type="nucleotide sequence ID" value="NZ_CAURQT010000026.1"/>
</dbReference>
<dbReference type="SFLD" id="SFLDG00358">
    <property type="entry name" value="Main_(cytGST)"/>
    <property type="match status" value="1"/>
</dbReference>
<dbReference type="AlphaFoldDB" id="A0A6N1X8X7"/>
<dbReference type="PROSITE" id="PS50404">
    <property type="entry name" value="GST_NTER"/>
    <property type="match status" value="1"/>
</dbReference>
<name>A0A6N1X8X7_9BURK</name>
<evidence type="ECO:0000259" key="1">
    <source>
        <dbReference type="PROSITE" id="PS50404"/>
    </source>
</evidence>
<evidence type="ECO:0000259" key="2">
    <source>
        <dbReference type="PROSITE" id="PS50405"/>
    </source>
</evidence>
<sequence>MAQNPSEPPKVWTPPPALGGKFGSINRPTAGAQFTQELARGDKPLQLYSMETPNGIKVAILLEELAALGVAGAAYDAHRIDILKGEQFGSGFVAINPNSKIPALVDQSETPALPVFESGAILLYLAEKFGHFIPAGAQRAQCLSWLFWQMGSAPYLGGGFGHFYVYAPEKIQYAIDRFTMETKRQLSVLDNQLRDNEYLCGSEYTIADMAVWPWYGGVALGRVYNAAEFLDAQAYPNLLRWAHQIDGRAAVKSGSALFK</sequence>
<dbReference type="KEGG" id="aant:HUK68_20130"/>
<dbReference type="InterPro" id="IPR036249">
    <property type="entry name" value="Thioredoxin-like_sf"/>
</dbReference>
<dbReference type="Gene3D" id="1.20.1050.10">
    <property type="match status" value="1"/>
</dbReference>
<dbReference type="InterPro" id="IPR040079">
    <property type="entry name" value="Glutathione_S-Trfase"/>
</dbReference>
<dbReference type="Pfam" id="PF02798">
    <property type="entry name" value="GST_N"/>
    <property type="match status" value="1"/>
</dbReference>
<dbReference type="Pfam" id="PF13410">
    <property type="entry name" value="GST_C_2"/>
    <property type="match status" value="1"/>
</dbReference>
<geneLocation type="plasmid" evidence="3 4">
    <name>unnamed1</name>
</geneLocation>
<dbReference type="NCBIfam" id="NF008731">
    <property type="entry name" value="PRK11752.1"/>
    <property type="match status" value="1"/>
</dbReference>
<keyword evidence="4" id="KW-1185">Reference proteome</keyword>
<dbReference type="SFLD" id="SFLDG01151">
    <property type="entry name" value="Main.2:_Nu-like"/>
    <property type="match status" value="1"/>
</dbReference>
<evidence type="ECO:0000313" key="3">
    <source>
        <dbReference type="EMBL" id="QKV55248.1"/>
    </source>
</evidence>
<feature type="domain" description="GST C-terminal" evidence="2">
    <location>
        <begin position="135"/>
        <end position="259"/>
    </location>
</feature>
<dbReference type="Gene3D" id="3.40.30.10">
    <property type="entry name" value="Glutaredoxin"/>
    <property type="match status" value="1"/>
</dbReference>
<dbReference type="SUPFAM" id="SSF47616">
    <property type="entry name" value="GST C-terminal domain-like"/>
    <property type="match status" value="1"/>
</dbReference>
<dbReference type="InterPro" id="IPR036282">
    <property type="entry name" value="Glutathione-S-Trfase_C_sf"/>
</dbReference>
<dbReference type="PROSITE" id="PS50405">
    <property type="entry name" value="GST_CTER"/>
    <property type="match status" value="1"/>
</dbReference>
<dbReference type="InterPro" id="IPR004045">
    <property type="entry name" value="Glutathione_S-Trfase_N"/>
</dbReference>
<protein>
    <submittedName>
        <fullName evidence="3">Glutathione-dependent disulfide-bond oxidoreductase</fullName>
    </submittedName>
</protein>
<dbReference type="EMBL" id="CP054841">
    <property type="protein sequence ID" value="QKV55248.1"/>
    <property type="molecule type" value="Genomic_DNA"/>
</dbReference>
<dbReference type="CDD" id="cd10292">
    <property type="entry name" value="GST_C_YghU_like"/>
    <property type="match status" value="1"/>
</dbReference>
<dbReference type="PANTHER" id="PTHR44051:SF22">
    <property type="entry name" value="DISULFIDE-BOND OXIDOREDUCTASE YGHU"/>
    <property type="match status" value="1"/>
</dbReference>
<accession>A0A6N1X8X7</accession>
<evidence type="ECO:0000313" key="4">
    <source>
        <dbReference type="Proteomes" id="UP000509579"/>
    </source>
</evidence>
<organism evidence="3 4">
    <name type="scientific">Comamonas antarctica</name>
    <dbReference type="NCBI Taxonomy" id="2743470"/>
    <lineage>
        <taxon>Bacteria</taxon>
        <taxon>Pseudomonadati</taxon>
        <taxon>Pseudomonadota</taxon>
        <taxon>Betaproteobacteria</taxon>
        <taxon>Burkholderiales</taxon>
        <taxon>Comamonadaceae</taxon>
        <taxon>Comamonas</taxon>
    </lineage>
</organism>
<keyword evidence="3" id="KW-0614">Plasmid</keyword>
<gene>
    <name evidence="3" type="primary">yghU</name>
    <name evidence="3" type="ORF">HUK68_20130</name>
</gene>